<keyword evidence="4" id="KW-1185">Reference proteome</keyword>
<proteinExistence type="predicted"/>
<dbReference type="AlphaFoldDB" id="A0A819SX46"/>
<gene>
    <name evidence="3" type="ORF">OVN521_LOCUS18400</name>
    <name evidence="2" type="ORF">WKI299_LOCUS18427</name>
</gene>
<dbReference type="Proteomes" id="UP000663866">
    <property type="component" value="Unassembled WGS sequence"/>
</dbReference>
<evidence type="ECO:0000313" key="3">
    <source>
        <dbReference type="EMBL" id="CAF4057714.1"/>
    </source>
</evidence>
<feature type="region of interest" description="Disordered" evidence="1">
    <location>
        <begin position="1"/>
        <end position="31"/>
    </location>
</feature>
<evidence type="ECO:0000256" key="1">
    <source>
        <dbReference type="SAM" id="MobiDB-lite"/>
    </source>
</evidence>
<comment type="caution">
    <text evidence="3">The sequence shown here is derived from an EMBL/GenBank/DDBJ whole genome shotgun (WGS) entry which is preliminary data.</text>
</comment>
<name>A0A819SX46_9BILA</name>
<evidence type="ECO:0000313" key="4">
    <source>
        <dbReference type="Proteomes" id="UP000663866"/>
    </source>
</evidence>
<accession>A0A819SX46</accession>
<dbReference type="Proteomes" id="UP000663856">
    <property type="component" value="Unassembled WGS sequence"/>
</dbReference>
<dbReference type="EMBL" id="CAJNRF010007523">
    <property type="protein sequence ID" value="CAF2092277.1"/>
    <property type="molecule type" value="Genomic_DNA"/>
</dbReference>
<sequence length="160" mass="17596">MASGSNESDNSKGKKYSASEFRASFSSSASCSGEVRRHKFDCELAATAATRSPGPRYSDKTIKNYAKIIASSDNIYDYGSAAANYGHDRSSVKKVLESVHTGKRVVLSSHEASHIREGAAWLASHKNEFSEGFINSAASLYENVYDQDEHKVVDRRTLKY</sequence>
<dbReference type="EMBL" id="CAJOBG010003334">
    <property type="protein sequence ID" value="CAF4057714.1"/>
    <property type="molecule type" value="Genomic_DNA"/>
</dbReference>
<feature type="compositionally biased region" description="Low complexity" evidence="1">
    <location>
        <begin position="18"/>
        <end position="31"/>
    </location>
</feature>
<organism evidence="3 4">
    <name type="scientific">Rotaria magnacalcarata</name>
    <dbReference type="NCBI Taxonomy" id="392030"/>
    <lineage>
        <taxon>Eukaryota</taxon>
        <taxon>Metazoa</taxon>
        <taxon>Spiralia</taxon>
        <taxon>Gnathifera</taxon>
        <taxon>Rotifera</taxon>
        <taxon>Eurotatoria</taxon>
        <taxon>Bdelloidea</taxon>
        <taxon>Philodinida</taxon>
        <taxon>Philodinidae</taxon>
        <taxon>Rotaria</taxon>
    </lineage>
</organism>
<protein>
    <submittedName>
        <fullName evidence="3">Uncharacterized protein</fullName>
    </submittedName>
</protein>
<evidence type="ECO:0000313" key="2">
    <source>
        <dbReference type="EMBL" id="CAF2092277.1"/>
    </source>
</evidence>
<reference evidence="3" key="1">
    <citation type="submission" date="2021-02" db="EMBL/GenBank/DDBJ databases">
        <authorList>
            <person name="Nowell W R."/>
        </authorList>
    </citation>
    <scope>NUCLEOTIDE SEQUENCE</scope>
</reference>